<comment type="caution">
    <text evidence="1">The sequence shown here is derived from an EMBL/GenBank/DDBJ whole genome shotgun (WGS) entry which is preliminary data.</text>
</comment>
<evidence type="ECO:0000313" key="1">
    <source>
        <dbReference type="EMBL" id="KAF5669075.1"/>
    </source>
</evidence>
<reference evidence="1 2" key="2">
    <citation type="submission" date="2020-05" db="EMBL/GenBank/DDBJ databases">
        <title>Identification and distribution of gene clusters putatively required for synthesis of sphingolipid metabolism inhibitors in phylogenetically diverse species of the filamentous fungus Fusarium.</title>
        <authorList>
            <person name="Kim H.-S."/>
            <person name="Busman M."/>
            <person name="Brown D.W."/>
            <person name="Divon H."/>
            <person name="Uhlig S."/>
            <person name="Proctor R.H."/>
        </authorList>
    </citation>
    <scope>NUCLEOTIDE SEQUENCE [LARGE SCALE GENOMIC DNA]</scope>
    <source>
        <strain evidence="1 2">NRRL 25331</strain>
    </source>
</reference>
<dbReference type="EMBL" id="JAAQPE010000329">
    <property type="protein sequence ID" value="KAF5669075.1"/>
    <property type="molecule type" value="Genomic_DNA"/>
</dbReference>
<keyword evidence="2" id="KW-1185">Reference proteome</keyword>
<reference evidence="2" key="1">
    <citation type="journal article" date="2020" name="BMC Genomics">
        <title>Correction to: Identification and distribution of gene clusters required for synthesis of sphingolipid metabolism inhibitors in diverse species of the filamentous fungus Fusarium.</title>
        <authorList>
            <person name="Kim H.S."/>
            <person name="Lohmar J.M."/>
            <person name="Busman M."/>
            <person name="Brown D.W."/>
            <person name="Naumann T.A."/>
            <person name="Divon H.H."/>
            <person name="Lysoe E."/>
            <person name="Uhlig S."/>
            <person name="Proctor R.H."/>
        </authorList>
    </citation>
    <scope>NUCLEOTIDE SEQUENCE [LARGE SCALE GENOMIC DNA]</scope>
    <source>
        <strain evidence="2">NRRL 25331</strain>
    </source>
</reference>
<proteinExistence type="predicted"/>
<dbReference type="Proteomes" id="UP000572754">
    <property type="component" value="Unassembled WGS sequence"/>
</dbReference>
<accession>A0A8H5TGV9</accession>
<sequence length="124" mass="13828">MPSNTPTQAIITAKDKPKSAAFSYRTTRFPAKVDPGKLLERQIIWFANSLPGNKLPERLEAAVEKVKLQQPNWEIYADGGKEWPSEWDMNEDDALSDAITRVLNAPLRDGVAIEWLGQTQGSSC</sequence>
<organism evidence="1 2">
    <name type="scientific">Fusarium circinatum</name>
    <name type="common">Pitch canker fungus</name>
    <name type="synonym">Gibberella circinata</name>
    <dbReference type="NCBI Taxonomy" id="48490"/>
    <lineage>
        <taxon>Eukaryota</taxon>
        <taxon>Fungi</taxon>
        <taxon>Dikarya</taxon>
        <taxon>Ascomycota</taxon>
        <taxon>Pezizomycotina</taxon>
        <taxon>Sordariomycetes</taxon>
        <taxon>Hypocreomycetidae</taxon>
        <taxon>Hypocreales</taxon>
        <taxon>Nectriaceae</taxon>
        <taxon>Fusarium</taxon>
        <taxon>Fusarium fujikuroi species complex</taxon>
    </lineage>
</organism>
<gene>
    <name evidence="1" type="ORF">FCIRC_9382</name>
</gene>
<evidence type="ECO:0000313" key="2">
    <source>
        <dbReference type="Proteomes" id="UP000572754"/>
    </source>
</evidence>
<protein>
    <submittedName>
        <fullName evidence="1">Uncharacterized protein</fullName>
    </submittedName>
</protein>
<dbReference type="AlphaFoldDB" id="A0A8H5TGV9"/>
<name>A0A8H5TGV9_FUSCI</name>